<evidence type="ECO:0000313" key="3">
    <source>
        <dbReference type="EnsemblMetazoa" id="XP_050513385.1"/>
    </source>
</evidence>
<dbReference type="Pfam" id="PF13621">
    <property type="entry name" value="Cupin_8"/>
    <property type="match status" value="1"/>
</dbReference>
<dbReference type="Proteomes" id="UP001652700">
    <property type="component" value="Unplaced"/>
</dbReference>
<dbReference type="OrthoDB" id="47883at2759"/>
<dbReference type="FunCoup" id="A0A6P7GJG1">
    <property type="interactions" value="11"/>
</dbReference>
<name>A0A6P7GJG1_DIAVI</name>
<sequence>MYTDKICVKETDQLKTSIHNLNKFYIESGCLLKDLEQSFKIAYKSIFLIIFVSATVLSILLNGEYCILALNYIFGVRCLLPNNYFIWEATRPISNCNFCLNVTEPIILPNVSRETFLPYNYGSKPVVIKEAFLHWPAMHVFSLEYFQKLYNNIEGSIRSVNEECQFLHFKSDFISVKDVFLMSEERSRNEPTEKSWYVGWGNCHPTILEEMRKHYPKPHFLPEDSEIPSKEYIFMGYDDGATLHLDFINRLMWQAQLKGTKRWYLHPPPECESMCKPLSFYVEPGDAVLVDTRVWYHGTTIKPGEFSLSVQSEYG</sequence>
<accession>A0A6P7GJG1</accession>
<organism evidence="5">
    <name type="scientific">Diabrotica virgifera virgifera</name>
    <name type="common">western corn rootworm</name>
    <dbReference type="NCBI Taxonomy" id="50390"/>
    <lineage>
        <taxon>Eukaryota</taxon>
        <taxon>Metazoa</taxon>
        <taxon>Ecdysozoa</taxon>
        <taxon>Arthropoda</taxon>
        <taxon>Hexapoda</taxon>
        <taxon>Insecta</taxon>
        <taxon>Pterygota</taxon>
        <taxon>Neoptera</taxon>
        <taxon>Endopterygota</taxon>
        <taxon>Coleoptera</taxon>
        <taxon>Polyphaga</taxon>
        <taxon>Cucujiformia</taxon>
        <taxon>Chrysomeloidea</taxon>
        <taxon>Chrysomelidae</taxon>
        <taxon>Galerucinae</taxon>
        <taxon>Diabroticina</taxon>
        <taxon>Diabroticites</taxon>
        <taxon>Diabrotica</taxon>
    </lineage>
</organism>
<evidence type="ECO:0000256" key="1">
    <source>
        <dbReference type="SAM" id="Phobius"/>
    </source>
</evidence>
<keyword evidence="1" id="KW-0812">Transmembrane</keyword>
<evidence type="ECO:0000313" key="5">
    <source>
        <dbReference type="RefSeq" id="XP_028145348.1"/>
    </source>
</evidence>
<evidence type="ECO:0000313" key="4">
    <source>
        <dbReference type="Proteomes" id="UP001652700"/>
    </source>
</evidence>
<dbReference type="InterPro" id="IPR050910">
    <property type="entry name" value="JMJD6_ArgDemeth/LysHydrox"/>
</dbReference>
<evidence type="ECO:0000259" key="2">
    <source>
        <dbReference type="Pfam" id="PF13621"/>
    </source>
</evidence>
<dbReference type="AlphaFoldDB" id="A0A6P7GJG1"/>
<dbReference type="InParanoid" id="A0A6P7GJG1"/>
<keyword evidence="1" id="KW-0472">Membrane</keyword>
<dbReference type="EnsemblMetazoa" id="XM_050657428.1">
    <property type="protein sequence ID" value="XP_050513385.1"/>
    <property type="gene ID" value="LOC126889298"/>
</dbReference>
<dbReference type="InterPro" id="IPR041667">
    <property type="entry name" value="Cupin_8"/>
</dbReference>
<protein>
    <submittedName>
        <fullName evidence="5">Uncharacterized protein LOC114338916</fullName>
    </submittedName>
</protein>
<keyword evidence="1" id="KW-1133">Transmembrane helix</keyword>
<dbReference type="PANTHER" id="PTHR12480">
    <property type="entry name" value="ARGININE DEMETHYLASE AND LYSYL-HYDROXYLASE JMJD"/>
    <property type="match status" value="1"/>
</dbReference>
<gene>
    <name evidence="5" type="primary">LOC114338916</name>
</gene>
<dbReference type="Gene3D" id="2.60.120.650">
    <property type="entry name" value="Cupin"/>
    <property type="match status" value="1"/>
</dbReference>
<dbReference type="RefSeq" id="XP_028145348.1">
    <property type="nucleotide sequence ID" value="XM_028289547.1"/>
</dbReference>
<proteinExistence type="predicted"/>
<dbReference type="SUPFAM" id="SSF51197">
    <property type="entry name" value="Clavaminate synthase-like"/>
    <property type="match status" value="1"/>
</dbReference>
<feature type="domain" description="Cupin-like" evidence="2">
    <location>
        <begin position="122"/>
        <end position="274"/>
    </location>
</feature>
<keyword evidence="4" id="KW-1185">Reference proteome</keyword>
<reference evidence="5" key="1">
    <citation type="submission" date="2025-04" db="UniProtKB">
        <authorList>
            <consortium name="RefSeq"/>
        </authorList>
    </citation>
    <scope>IDENTIFICATION</scope>
    <source>
        <tissue evidence="5">Whole insect</tissue>
    </source>
</reference>
<dbReference type="GO" id="GO:0016706">
    <property type="term" value="F:2-oxoglutarate-dependent dioxygenase activity"/>
    <property type="evidence" value="ECO:0007669"/>
    <property type="project" value="TreeGrafter"/>
</dbReference>
<feature type="transmembrane region" description="Helical" evidence="1">
    <location>
        <begin position="41"/>
        <end position="61"/>
    </location>
</feature>
<reference evidence="3" key="2">
    <citation type="submission" date="2025-05" db="UniProtKB">
        <authorList>
            <consortium name="EnsemblMetazoa"/>
        </authorList>
    </citation>
    <scope>IDENTIFICATION</scope>
</reference>
<dbReference type="PANTHER" id="PTHR12480:SF13">
    <property type="entry name" value="LD14533P"/>
    <property type="match status" value="1"/>
</dbReference>